<evidence type="ECO:0000313" key="3">
    <source>
        <dbReference type="EMBL" id="GJT33971.1"/>
    </source>
</evidence>
<gene>
    <name evidence="3" type="ORF">Tco_0924390</name>
</gene>
<evidence type="ECO:0000259" key="2">
    <source>
        <dbReference type="PROSITE" id="PS50878"/>
    </source>
</evidence>
<feature type="domain" description="Reverse transcriptase" evidence="2">
    <location>
        <begin position="1"/>
        <end position="264"/>
    </location>
</feature>
<protein>
    <submittedName>
        <fullName evidence="3">Retrovirus-related pol polyprotein LINE-1</fullName>
    </submittedName>
</protein>
<keyword evidence="1" id="KW-0472">Membrane</keyword>
<dbReference type="Pfam" id="PF07889">
    <property type="entry name" value="DUF1664"/>
    <property type="match status" value="1"/>
</dbReference>
<feature type="transmembrane region" description="Helical" evidence="1">
    <location>
        <begin position="38"/>
        <end position="54"/>
    </location>
</feature>
<dbReference type="InterPro" id="IPR012458">
    <property type="entry name" value="DUF1664"/>
</dbReference>
<keyword evidence="4" id="KW-1185">Reference proteome</keyword>
<dbReference type="InterPro" id="IPR043128">
    <property type="entry name" value="Rev_trsase/Diguanyl_cyclase"/>
</dbReference>
<dbReference type="CDD" id="cd01650">
    <property type="entry name" value="RT_nLTR_like"/>
    <property type="match status" value="1"/>
</dbReference>
<dbReference type="SUPFAM" id="SSF56672">
    <property type="entry name" value="DNA/RNA polymerases"/>
    <property type="match status" value="1"/>
</dbReference>
<dbReference type="PROSITE" id="PS50878">
    <property type="entry name" value="RT_POL"/>
    <property type="match status" value="1"/>
</dbReference>
<reference evidence="3" key="1">
    <citation type="journal article" date="2022" name="Int. J. Mol. Sci.">
        <title>Draft Genome of Tanacetum Coccineum: Genomic Comparison of Closely Related Tanacetum-Family Plants.</title>
        <authorList>
            <person name="Yamashiro T."/>
            <person name="Shiraishi A."/>
            <person name="Nakayama K."/>
            <person name="Satake H."/>
        </authorList>
    </citation>
    <scope>NUCLEOTIDE SEQUENCE</scope>
</reference>
<name>A0ABQ5D3Q4_9ASTR</name>
<evidence type="ECO:0000313" key="4">
    <source>
        <dbReference type="Proteomes" id="UP001151760"/>
    </source>
</evidence>
<keyword evidence="1" id="KW-1133">Transmembrane helix</keyword>
<dbReference type="Gene3D" id="3.30.70.270">
    <property type="match status" value="1"/>
</dbReference>
<dbReference type="Proteomes" id="UP001151760">
    <property type="component" value="Unassembled WGS sequence"/>
</dbReference>
<dbReference type="InterPro" id="IPR000477">
    <property type="entry name" value="RT_dom"/>
</dbReference>
<evidence type="ECO:0000256" key="1">
    <source>
        <dbReference type="SAM" id="Phobius"/>
    </source>
</evidence>
<accession>A0ABQ5D3Q4</accession>
<keyword evidence="1" id="KW-0812">Transmembrane</keyword>
<reference evidence="3" key="2">
    <citation type="submission" date="2022-01" db="EMBL/GenBank/DDBJ databases">
        <authorList>
            <person name="Yamashiro T."/>
            <person name="Shiraishi A."/>
            <person name="Satake H."/>
            <person name="Nakayama K."/>
        </authorList>
    </citation>
    <scope>NUCLEOTIDE SEQUENCE</scope>
</reference>
<dbReference type="PANTHER" id="PTHR46238">
    <property type="entry name" value="REVERSE TRANSCRIPTASE DOMAIN-CONTAINING PROTEIN"/>
    <property type="match status" value="1"/>
</dbReference>
<dbReference type="Pfam" id="PF00078">
    <property type="entry name" value="RVT_1"/>
    <property type="match status" value="1"/>
</dbReference>
<organism evidence="3 4">
    <name type="scientific">Tanacetum coccineum</name>
    <dbReference type="NCBI Taxonomy" id="301880"/>
    <lineage>
        <taxon>Eukaryota</taxon>
        <taxon>Viridiplantae</taxon>
        <taxon>Streptophyta</taxon>
        <taxon>Embryophyta</taxon>
        <taxon>Tracheophyta</taxon>
        <taxon>Spermatophyta</taxon>
        <taxon>Magnoliopsida</taxon>
        <taxon>eudicotyledons</taxon>
        <taxon>Gunneridae</taxon>
        <taxon>Pentapetalae</taxon>
        <taxon>asterids</taxon>
        <taxon>campanulids</taxon>
        <taxon>Asterales</taxon>
        <taxon>Asteraceae</taxon>
        <taxon>Asteroideae</taxon>
        <taxon>Anthemideae</taxon>
        <taxon>Anthemidinae</taxon>
        <taxon>Tanacetum</taxon>
    </lineage>
</organism>
<dbReference type="PANTHER" id="PTHR46238:SF11">
    <property type="entry name" value="AGAMOUS-LIKE MADS-BOX PROTEIN AGL16"/>
    <property type="match status" value="1"/>
</dbReference>
<sequence length="398" mass="46544">MKPLSSPNITQPLDVIYHHQRTSPTTTGCRHTTGTNKYKIIVIVVVIGYGYVWWKGWKLPNMMFATKQSLSDAMNVVAKKLDDVYSSLTERVIERRLRRETRVSENQFGFMPRRSTTKAIHLLRSLIEKYRERQRDLHMAFLDLEKAYNSVPEVGLHQGSAISPYLFTLILDELSRGIKESIPCCMIFSDDIVLIAESAEELNNIIKKWREALEDNGLRVSREKTEYLRCDFNRYEVVHQEVDIRIEDRILQPKESFRYLGSTIQRLGRIVEDVAHRIGVGWMKWRAASRVLCDRRIPLKLKGKFYRVAIRPAMLYGSECWPITKSQANRVEVIPNGVFRAELDVDSIIDKMMEGRLRWFGPVKRRPQNSPVRRVEAMLVEGSRRRGRPKLRREDRLK</sequence>
<proteinExistence type="predicted"/>
<dbReference type="InterPro" id="IPR043502">
    <property type="entry name" value="DNA/RNA_pol_sf"/>
</dbReference>
<comment type="caution">
    <text evidence="3">The sequence shown here is derived from an EMBL/GenBank/DDBJ whole genome shotgun (WGS) entry which is preliminary data.</text>
</comment>
<dbReference type="EMBL" id="BQNB010014922">
    <property type="protein sequence ID" value="GJT33971.1"/>
    <property type="molecule type" value="Genomic_DNA"/>
</dbReference>